<sequence length="179" mass="19067">MRYVSYALRGMSLFAAVLTAAGCSSEKATREFTVPESLCGVSVPADALSQLLPASGKRLTVDRNGTLDDGSGLCAVKVDADTVLEVSGERIDAGDSARNILRSRLSIRDPKSAENNAIAYVDHAAVSLISCQGADTQEEDISTLIKVLEPARPDESAMKKLIRGYTDSLKAQHPCRARP</sequence>
<feature type="signal peptide" evidence="1">
    <location>
        <begin position="1"/>
        <end position="20"/>
    </location>
</feature>
<evidence type="ECO:0000313" key="2">
    <source>
        <dbReference type="EMBL" id="QJS12095.1"/>
    </source>
</evidence>
<evidence type="ECO:0000256" key="1">
    <source>
        <dbReference type="SAM" id="SignalP"/>
    </source>
</evidence>
<feature type="chain" id="PRO_5038734496" description="DUF3558 domain-containing protein" evidence="1">
    <location>
        <begin position="21"/>
        <end position="179"/>
    </location>
</feature>
<accession>A0A6M4PLL3</accession>
<evidence type="ECO:0008006" key="4">
    <source>
        <dbReference type="Google" id="ProtNLM"/>
    </source>
</evidence>
<proteinExistence type="predicted"/>
<dbReference type="EMBL" id="CP053189">
    <property type="protein sequence ID" value="QJS12095.1"/>
    <property type="molecule type" value="Genomic_DNA"/>
</dbReference>
<dbReference type="KEGG" id="sarg:HKX69_23545"/>
<keyword evidence="1" id="KW-0732">Signal</keyword>
<dbReference type="Proteomes" id="UP000502641">
    <property type="component" value="Chromosome"/>
</dbReference>
<reference evidence="2 3" key="1">
    <citation type="submission" date="2020-05" db="EMBL/GenBank/DDBJ databases">
        <authorList>
            <person name="Li K."/>
        </authorList>
    </citation>
    <scope>NUCLEOTIDE SEQUENCE [LARGE SCALE GENOMIC DNA]</scope>
    <source>
        <strain evidence="3">jing01</strain>
    </source>
</reference>
<evidence type="ECO:0000313" key="3">
    <source>
        <dbReference type="Proteomes" id="UP000502641"/>
    </source>
</evidence>
<protein>
    <recommendedName>
        <fullName evidence="4">DUF3558 domain-containing protein</fullName>
    </recommendedName>
</protein>
<name>A0A6M4PLL3_9ACTN</name>
<dbReference type="AlphaFoldDB" id="A0A6M4PLL3"/>
<dbReference type="PROSITE" id="PS51257">
    <property type="entry name" value="PROKAR_LIPOPROTEIN"/>
    <property type="match status" value="1"/>
</dbReference>
<gene>
    <name evidence="2" type="ORF">HKX69_23545</name>
</gene>
<organism evidence="2 3">
    <name type="scientific">Streptomyces argyrophylli</name>
    <dbReference type="NCBI Taxonomy" id="2726118"/>
    <lineage>
        <taxon>Bacteria</taxon>
        <taxon>Bacillati</taxon>
        <taxon>Actinomycetota</taxon>
        <taxon>Actinomycetes</taxon>
        <taxon>Kitasatosporales</taxon>
        <taxon>Streptomycetaceae</taxon>
        <taxon>Streptomyces</taxon>
    </lineage>
</organism>
<keyword evidence="3" id="KW-1185">Reference proteome</keyword>